<dbReference type="Gene3D" id="3.40.50.150">
    <property type="entry name" value="Vaccinia Virus protein VP39"/>
    <property type="match status" value="1"/>
</dbReference>
<dbReference type="OrthoDB" id="9800801at2"/>
<dbReference type="Pfam" id="PF01555">
    <property type="entry name" value="N6_N4_Mtase"/>
    <property type="match status" value="1"/>
</dbReference>
<dbReference type="Proteomes" id="UP000317835">
    <property type="component" value="Chromosome"/>
</dbReference>
<evidence type="ECO:0000313" key="8">
    <source>
        <dbReference type="Proteomes" id="UP000317835"/>
    </source>
</evidence>
<keyword evidence="3" id="KW-0808">Transferase</keyword>
<name>A0A518H6A7_9BACT</name>
<proteinExistence type="inferred from homology"/>
<sequence length="441" mass="48422">MSIAPSRPRKPTAKPVRLAEPPNGPPELPEINADLREQLRRDIDERGILVPILVTQDGEVLDGKLRLAIAQELGIKNIPKIIVGKLSPGERQDLRLAVNLYRRHLTREQVRHLVEWALRQQPEASDRSIATRCGVSPTTVGTVRRGVQVGHLPTRNGQDGKRYPSTRKPVVITSSESQAREAAQLLSELGDDAPDRAINIKKLRRVRSAKGRADLLARVSEMKPGVDPDYVVHHCDFRSLTGLFEPGSVDLVLADPPWGGQFSPHRRAFAETIERLLKPDGIAAIYTGVAHMPEFLDELRAVGLKYLWTIVAARKASTVNQRHRLINRLVPIVLVGKGGLRTSTVLNDLLDPMGREKQHHPWQQPIEEAVEIIRALCPPGGLVADVCTGSGSTAVATIRVGEGRRFAGCEVGRGTVEIARARIVEALEGRDVGADLETAMN</sequence>
<evidence type="ECO:0000259" key="6">
    <source>
        <dbReference type="Pfam" id="PF01555"/>
    </source>
</evidence>
<dbReference type="EMBL" id="CP036426">
    <property type="protein sequence ID" value="QDV36376.1"/>
    <property type="molecule type" value="Genomic_DNA"/>
</dbReference>
<protein>
    <recommendedName>
        <fullName evidence="4">Methyltransferase</fullName>
        <ecNumber evidence="4">2.1.1.-</ecNumber>
    </recommendedName>
</protein>
<keyword evidence="2 7" id="KW-0489">Methyltransferase</keyword>
<comment type="similarity">
    <text evidence="1 4">Belongs to the N(4)/N(6)-methyltransferase family.</text>
</comment>
<organism evidence="7 8">
    <name type="scientific">Tautonia plasticadhaerens</name>
    <dbReference type="NCBI Taxonomy" id="2527974"/>
    <lineage>
        <taxon>Bacteria</taxon>
        <taxon>Pseudomonadati</taxon>
        <taxon>Planctomycetota</taxon>
        <taxon>Planctomycetia</taxon>
        <taxon>Isosphaerales</taxon>
        <taxon>Isosphaeraceae</taxon>
        <taxon>Tautonia</taxon>
    </lineage>
</organism>
<dbReference type="PROSITE" id="PS00092">
    <property type="entry name" value="N6_MTASE"/>
    <property type="match status" value="1"/>
</dbReference>
<dbReference type="InterPro" id="IPR002052">
    <property type="entry name" value="DNA_methylase_N6_adenine_CS"/>
</dbReference>
<dbReference type="KEGG" id="tpla:ElP_42990"/>
<dbReference type="SUPFAM" id="SSF53335">
    <property type="entry name" value="S-adenosyl-L-methionine-dependent methyltransferases"/>
    <property type="match status" value="1"/>
</dbReference>
<evidence type="ECO:0000256" key="1">
    <source>
        <dbReference type="ARBA" id="ARBA00006594"/>
    </source>
</evidence>
<evidence type="ECO:0000313" key="7">
    <source>
        <dbReference type="EMBL" id="QDV36376.1"/>
    </source>
</evidence>
<dbReference type="GO" id="GO:0003677">
    <property type="term" value="F:DNA binding"/>
    <property type="evidence" value="ECO:0007669"/>
    <property type="project" value="InterPro"/>
</dbReference>
<evidence type="ECO:0000256" key="4">
    <source>
        <dbReference type="RuleBase" id="RU362026"/>
    </source>
</evidence>
<dbReference type="Gene3D" id="3.90.1530.10">
    <property type="entry name" value="Conserved hypothetical protein from pyrococcus furiosus pfu- 392566-001, ParB domain"/>
    <property type="match status" value="1"/>
</dbReference>
<dbReference type="InterPro" id="IPR002941">
    <property type="entry name" value="DNA_methylase_N4/N6"/>
</dbReference>
<gene>
    <name evidence="7" type="ORF">ElP_42990</name>
</gene>
<dbReference type="GO" id="GO:0032259">
    <property type="term" value="P:methylation"/>
    <property type="evidence" value="ECO:0007669"/>
    <property type="project" value="UniProtKB-KW"/>
</dbReference>
<dbReference type="EC" id="2.1.1.-" evidence="4"/>
<feature type="domain" description="DNA methylase N-4/N-6" evidence="6">
    <location>
        <begin position="350"/>
        <end position="419"/>
    </location>
</feature>
<dbReference type="InterPro" id="IPR036086">
    <property type="entry name" value="ParB/Sulfiredoxin_sf"/>
</dbReference>
<dbReference type="InterPro" id="IPR001091">
    <property type="entry name" value="RM_Methyltransferase"/>
</dbReference>
<dbReference type="PRINTS" id="PR00508">
    <property type="entry name" value="S21N4MTFRASE"/>
</dbReference>
<dbReference type="GO" id="GO:0008170">
    <property type="term" value="F:N-methyltransferase activity"/>
    <property type="evidence" value="ECO:0007669"/>
    <property type="project" value="InterPro"/>
</dbReference>
<reference evidence="7 8" key="1">
    <citation type="submission" date="2019-02" db="EMBL/GenBank/DDBJ databases">
        <title>Deep-cultivation of Planctomycetes and their phenomic and genomic characterization uncovers novel biology.</title>
        <authorList>
            <person name="Wiegand S."/>
            <person name="Jogler M."/>
            <person name="Boedeker C."/>
            <person name="Pinto D."/>
            <person name="Vollmers J."/>
            <person name="Rivas-Marin E."/>
            <person name="Kohn T."/>
            <person name="Peeters S.H."/>
            <person name="Heuer A."/>
            <person name="Rast P."/>
            <person name="Oberbeckmann S."/>
            <person name="Bunk B."/>
            <person name="Jeske O."/>
            <person name="Meyerdierks A."/>
            <person name="Storesund J.E."/>
            <person name="Kallscheuer N."/>
            <person name="Luecker S."/>
            <person name="Lage O.M."/>
            <person name="Pohl T."/>
            <person name="Merkel B.J."/>
            <person name="Hornburger P."/>
            <person name="Mueller R.-W."/>
            <person name="Bruemmer F."/>
            <person name="Labrenz M."/>
            <person name="Spormann A.M."/>
            <person name="Op den Camp H."/>
            <person name="Overmann J."/>
            <person name="Amann R."/>
            <person name="Jetten M.S.M."/>
            <person name="Mascher T."/>
            <person name="Medema M.H."/>
            <person name="Devos D.P."/>
            <person name="Kaster A.-K."/>
            <person name="Ovreas L."/>
            <person name="Rohde M."/>
            <person name="Galperin M.Y."/>
            <person name="Jogler C."/>
        </authorList>
    </citation>
    <scope>NUCLEOTIDE SEQUENCE [LARGE SCALE GENOMIC DNA]</scope>
    <source>
        <strain evidence="7 8">ElP</strain>
    </source>
</reference>
<dbReference type="CDD" id="cd02440">
    <property type="entry name" value="AdoMet_MTases"/>
    <property type="match status" value="1"/>
</dbReference>
<accession>A0A518H6A7</accession>
<evidence type="ECO:0000256" key="5">
    <source>
        <dbReference type="SAM" id="MobiDB-lite"/>
    </source>
</evidence>
<dbReference type="InterPro" id="IPR029063">
    <property type="entry name" value="SAM-dependent_MTases_sf"/>
</dbReference>
<evidence type="ECO:0000256" key="3">
    <source>
        <dbReference type="ARBA" id="ARBA00022679"/>
    </source>
</evidence>
<dbReference type="SUPFAM" id="SSF110849">
    <property type="entry name" value="ParB/Sulfiredoxin"/>
    <property type="match status" value="1"/>
</dbReference>
<keyword evidence="8" id="KW-1185">Reference proteome</keyword>
<dbReference type="AlphaFoldDB" id="A0A518H6A7"/>
<feature type="region of interest" description="Disordered" evidence="5">
    <location>
        <begin position="1"/>
        <end position="30"/>
    </location>
</feature>
<evidence type="ECO:0000256" key="2">
    <source>
        <dbReference type="ARBA" id="ARBA00022603"/>
    </source>
</evidence>